<evidence type="ECO:0000313" key="5">
    <source>
        <dbReference type="Proteomes" id="UP000253094"/>
    </source>
</evidence>
<dbReference type="Proteomes" id="UP000253094">
    <property type="component" value="Unassembled WGS sequence"/>
</dbReference>
<dbReference type="GO" id="GO:1904680">
    <property type="term" value="F:peptide transmembrane transporter activity"/>
    <property type="evidence" value="ECO:0007669"/>
    <property type="project" value="TreeGrafter"/>
</dbReference>
<accession>A0A367FTY7</accession>
<dbReference type="InterPro" id="IPR000914">
    <property type="entry name" value="SBP_5_dom"/>
</dbReference>
<dbReference type="PANTHER" id="PTHR30290">
    <property type="entry name" value="PERIPLASMIC BINDING COMPONENT OF ABC TRANSPORTER"/>
    <property type="match status" value="1"/>
</dbReference>
<organism evidence="4 5">
    <name type="scientific">Sphaerisporangium album</name>
    <dbReference type="NCBI Taxonomy" id="509200"/>
    <lineage>
        <taxon>Bacteria</taxon>
        <taxon>Bacillati</taxon>
        <taxon>Actinomycetota</taxon>
        <taxon>Actinomycetes</taxon>
        <taxon>Streptosporangiales</taxon>
        <taxon>Streptosporangiaceae</taxon>
        <taxon>Sphaerisporangium</taxon>
    </lineage>
</organism>
<comment type="caution">
    <text evidence="4">The sequence shown here is derived from an EMBL/GenBank/DDBJ whole genome shotgun (WGS) entry which is preliminary data.</text>
</comment>
<keyword evidence="2" id="KW-0732">Signal</keyword>
<proteinExistence type="predicted"/>
<dbReference type="Gene3D" id="3.10.105.10">
    <property type="entry name" value="Dipeptide-binding Protein, Domain 3"/>
    <property type="match status" value="1"/>
</dbReference>
<dbReference type="InterPro" id="IPR030678">
    <property type="entry name" value="Peptide/Ni-bd"/>
</dbReference>
<evidence type="ECO:0000256" key="1">
    <source>
        <dbReference type="SAM" id="MobiDB-lite"/>
    </source>
</evidence>
<dbReference type="GO" id="GO:0042597">
    <property type="term" value="C:periplasmic space"/>
    <property type="evidence" value="ECO:0007669"/>
    <property type="project" value="UniProtKB-ARBA"/>
</dbReference>
<dbReference type="EMBL" id="QOIL01000001">
    <property type="protein sequence ID" value="RCG33167.1"/>
    <property type="molecule type" value="Genomic_DNA"/>
</dbReference>
<dbReference type="PIRSF" id="PIRSF002741">
    <property type="entry name" value="MppA"/>
    <property type="match status" value="1"/>
</dbReference>
<dbReference type="GO" id="GO:0043190">
    <property type="term" value="C:ATP-binding cassette (ABC) transporter complex"/>
    <property type="evidence" value="ECO:0007669"/>
    <property type="project" value="InterPro"/>
</dbReference>
<name>A0A367FTY7_9ACTN</name>
<protein>
    <submittedName>
        <fullName evidence="4">ABC transporter substrate-binding protein</fullName>
    </submittedName>
</protein>
<dbReference type="PANTHER" id="PTHR30290:SF83">
    <property type="entry name" value="ABC TRANSPORTER SUBSTRATE-BINDING PROTEIN"/>
    <property type="match status" value="1"/>
</dbReference>
<sequence length="538" mass="58291">MTVLNKARGAAVMLAAALALGACGGSSGSSSGDQAGQGGQGGPKQFSVALNEPDHLMPGNTSSSYSITVLQALFDTLVVLDPSGQPQMRAAESVTSQDQQTWTIKIKPGQKFHNGEPVTAESFADAWNATAYGPNAWTNNYYFTNIEGYADLNPEAEGAKPATDKMSGLKVVDPNTLEVHLTEPFSQFPITLAYTGFAPMPKAAFTDLKAYDQAPIGNGPFALDGAWAHNRQIKVKKFAGYAGARAAKADAVLFKIYASRDTAYTDLRAGNVDLLQTIPPASASEAKKLLGDRFVPTASGTMDYLGFPVFDKRFQKPELRRAISMAIDRQAIVDAVYSGAFKPMSSLVAPLVPGYRETACGEACVYDPAKAKALYDQAGGFTGTLNLYFSNADPSYEQWMQAVANQLKENLGIADIQFRKIPAADYLSTLREKKEDGPYRNNWVMDYPSPQNYLQSMWGEGNRMGWENKEFNDLIAKANAAASMEASVPLYQQAEDIALREMPMIPLWNWQDQAGYSGKIGDVKIDAYSPNLDAITVK</sequence>
<dbReference type="AlphaFoldDB" id="A0A367FTY7"/>
<evidence type="ECO:0000313" key="4">
    <source>
        <dbReference type="EMBL" id="RCG33167.1"/>
    </source>
</evidence>
<dbReference type="Gene3D" id="3.40.190.10">
    <property type="entry name" value="Periplasmic binding protein-like II"/>
    <property type="match status" value="1"/>
</dbReference>
<evidence type="ECO:0000259" key="3">
    <source>
        <dbReference type="Pfam" id="PF00496"/>
    </source>
</evidence>
<dbReference type="RefSeq" id="WP_114026831.1">
    <property type="nucleotide sequence ID" value="NZ_QOIL01000001.1"/>
</dbReference>
<feature type="chain" id="PRO_5038510720" evidence="2">
    <location>
        <begin position="22"/>
        <end position="538"/>
    </location>
</feature>
<dbReference type="OrthoDB" id="9046151at2"/>
<gene>
    <name evidence="4" type="ORF">DQ384_01630</name>
</gene>
<dbReference type="Pfam" id="PF00496">
    <property type="entry name" value="SBP_bac_5"/>
    <property type="match status" value="1"/>
</dbReference>
<evidence type="ECO:0000256" key="2">
    <source>
        <dbReference type="SAM" id="SignalP"/>
    </source>
</evidence>
<feature type="region of interest" description="Disordered" evidence="1">
    <location>
        <begin position="26"/>
        <end position="53"/>
    </location>
</feature>
<dbReference type="PROSITE" id="PS51257">
    <property type="entry name" value="PROKAR_LIPOPROTEIN"/>
    <property type="match status" value="1"/>
</dbReference>
<dbReference type="InterPro" id="IPR039424">
    <property type="entry name" value="SBP_5"/>
</dbReference>
<reference evidence="4 5" key="1">
    <citation type="submission" date="2018-06" db="EMBL/GenBank/DDBJ databases">
        <title>Sphaerisporangium craniellae sp. nov., isolated from a marine sponge in the South China Sea.</title>
        <authorList>
            <person name="Li L."/>
        </authorList>
    </citation>
    <scope>NUCLEOTIDE SEQUENCE [LARGE SCALE GENOMIC DNA]</scope>
    <source>
        <strain evidence="4 5">CCTCC AA 208026</strain>
    </source>
</reference>
<dbReference type="Gene3D" id="3.90.76.10">
    <property type="entry name" value="Dipeptide-binding Protein, Domain 1"/>
    <property type="match status" value="1"/>
</dbReference>
<feature type="signal peptide" evidence="2">
    <location>
        <begin position="1"/>
        <end position="21"/>
    </location>
</feature>
<keyword evidence="5" id="KW-1185">Reference proteome</keyword>
<feature type="domain" description="Solute-binding protein family 5" evidence="3">
    <location>
        <begin position="86"/>
        <end position="462"/>
    </location>
</feature>
<dbReference type="SUPFAM" id="SSF53850">
    <property type="entry name" value="Periplasmic binding protein-like II"/>
    <property type="match status" value="1"/>
</dbReference>
<dbReference type="GO" id="GO:0015833">
    <property type="term" value="P:peptide transport"/>
    <property type="evidence" value="ECO:0007669"/>
    <property type="project" value="TreeGrafter"/>
</dbReference>
<dbReference type="CDD" id="cd00995">
    <property type="entry name" value="PBP2_NikA_DppA_OppA_like"/>
    <property type="match status" value="1"/>
</dbReference>